<feature type="domain" description="Protein kinase" evidence="1">
    <location>
        <begin position="139"/>
        <end position="419"/>
    </location>
</feature>
<sequence length="443" mass="50861">MQADSESHVLTLVSITLRLCNFLLKYKSKTKNDPSSRRFPGLAISNTIPDLYSDPLKRFIASRTISNSIRHFHEEIDHFTAFGGYESVSSRQLTWQEQWSKDRLNQQEILQDLLSDDDALTRGFVYSDEGPEGLFHLQYELQTCEAEGDTGMCARIQSIMDRLAAKLKMAPPVVPEWFVSSDDVDFYQWNRVDRDFIKEDFPKYHGMWNKASVMIATSPLKPRDFELHATNWFSLRHPNVISLYGACHVSSPLIFVYEFDPSEITLREFLWRKENRHLTWEKLYEAALGVRHMHQRQVVHGYLGDENIVISQGGRAKVGGLQIHNATGTPFKSPEEMWSGVIASLSSDIFAFGTCIMNAAASDNFELYKANQGFLSGEIPACVSGLSKEQWDLVVKMCAYEPQARVDIAYVVGQLKKFAMERPTRKYRRLQISRNDRHHKSRT</sequence>
<evidence type="ECO:0000259" key="1">
    <source>
        <dbReference type="PROSITE" id="PS50011"/>
    </source>
</evidence>
<dbReference type="VEuPathDB" id="FungiDB:PYU1_G013870"/>
<dbReference type="InterPro" id="IPR051681">
    <property type="entry name" value="Ser/Thr_Kinases-Pseudokinases"/>
</dbReference>
<dbReference type="PANTHER" id="PTHR44329">
    <property type="entry name" value="SERINE/THREONINE-PROTEIN KINASE TNNI3K-RELATED"/>
    <property type="match status" value="1"/>
</dbReference>
<dbReference type="EnsemblProtists" id="PYU1_T013899">
    <property type="protein sequence ID" value="PYU1_T013899"/>
    <property type="gene ID" value="PYU1_G013870"/>
</dbReference>
<dbReference type="InParanoid" id="K3X9K0"/>
<dbReference type="SUPFAM" id="SSF56112">
    <property type="entry name" value="Protein kinase-like (PK-like)"/>
    <property type="match status" value="1"/>
</dbReference>
<dbReference type="GO" id="GO:0004674">
    <property type="term" value="F:protein serine/threonine kinase activity"/>
    <property type="evidence" value="ECO:0007669"/>
    <property type="project" value="TreeGrafter"/>
</dbReference>
<proteinExistence type="predicted"/>
<dbReference type="Proteomes" id="UP000019132">
    <property type="component" value="Unassembled WGS sequence"/>
</dbReference>
<dbReference type="PROSITE" id="PS50011">
    <property type="entry name" value="PROTEIN_KINASE_DOM"/>
    <property type="match status" value="1"/>
</dbReference>
<name>K3X9K0_GLOUD</name>
<dbReference type="AlphaFoldDB" id="K3X9K0"/>
<dbReference type="InterPro" id="IPR000719">
    <property type="entry name" value="Prot_kinase_dom"/>
</dbReference>
<dbReference type="Gene3D" id="3.30.200.20">
    <property type="entry name" value="Phosphorylase Kinase, domain 1"/>
    <property type="match status" value="1"/>
</dbReference>
<protein>
    <recommendedName>
        <fullName evidence="1">Protein kinase domain-containing protein</fullName>
    </recommendedName>
</protein>
<dbReference type="STRING" id="431595.K3X9K0"/>
<evidence type="ECO:0000313" key="2">
    <source>
        <dbReference type="EnsemblProtists" id="PYU1_T013899"/>
    </source>
</evidence>
<reference evidence="3" key="1">
    <citation type="journal article" date="2010" name="Genome Biol.">
        <title>Genome sequence of the necrotrophic plant pathogen Pythium ultimum reveals original pathogenicity mechanisms and effector repertoire.</title>
        <authorList>
            <person name="Levesque C.A."/>
            <person name="Brouwer H."/>
            <person name="Cano L."/>
            <person name="Hamilton J.P."/>
            <person name="Holt C."/>
            <person name="Huitema E."/>
            <person name="Raffaele S."/>
            <person name="Robideau G.P."/>
            <person name="Thines M."/>
            <person name="Win J."/>
            <person name="Zerillo M.M."/>
            <person name="Beakes G.W."/>
            <person name="Boore J.L."/>
            <person name="Busam D."/>
            <person name="Dumas B."/>
            <person name="Ferriera S."/>
            <person name="Fuerstenberg S.I."/>
            <person name="Gachon C.M."/>
            <person name="Gaulin E."/>
            <person name="Govers F."/>
            <person name="Grenville-Briggs L."/>
            <person name="Horner N."/>
            <person name="Hostetler J."/>
            <person name="Jiang R.H."/>
            <person name="Johnson J."/>
            <person name="Krajaejun T."/>
            <person name="Lin H."/>
            <person name="Meijer H.J."/>
            <person name="Moore B."/>
            <person name="Morris P."/>
            <person name="Phuntmart V."/>
            <person name="Puiu D."/>
            <person name="Shetty J."/>
            <person name="Stajich J.E."/>
            <person name="Tripathy S."/>
            <person name="Wawra S."/>
            <person name="van West P."/>
            <person name="Whitty B.R."/>
            <person name="Coutinho P.M."/>
            <person name="Henrissat B."/>
            <person name="Martin F."/>
            <person name="Thomas P.D."/>
            <person name="Tyler B.M."/>
            <person name="De Vries R.P."/>
            <person name="Kamoun S."/>
            <person name="Yandell M."/>
            <person name="Tisserat N."/>
            <person name="Buell C.R."/>
        </authorList>
    </citation>
    <scope>NUCLEOTIDE SEQUENCE</scope>
    <source>
        <strain evidence="3">DAOM:BR144</strain>
    </source>
</reference>
<dbReference type="InterPro" id="IPR001245">
    <property type="entry name" value="Ser-Thr/Tyr_kinase_cat_dom"/>
</dbReference>
<dbReference type="HOGENOM" id="CLU_000288_7_38_1"/>
<dbReference type="PANTHER" id="PTHR44329:SF214">
    <property type="entry name" value="PROTEIN KINASE DOMAIN-CONTAINING PROTEIN"/>
    <property type="match status" value="1"/>
</dbReference>
<keyword evidence="3" id="KW-1185">Reference proteome</keyword>
<dbReference type="GO" id="GO:0005524">
    <property type="term" value="F:ATP binding"/>
    <property type="evidence" value="ECO:0007669"/>
    <property type="project" value="InterPro"/>
</dbReference>
<organism evidence="2 3">
    <name type="scientific">Globisporangium ultimum (strain ATCC 200006 / CBS 805.95 / DAOM BR144)</name>
    <name type="common">Pythium ultimum</name>
    <dbReference type="NCBI Taxonomy" id="431595"/>
    <lineage>
        <taxon>Eukaryota</taxon>
        <taxon>Sar</taxon>
        <taxon>Stramenopiles</taxon>
        <taxon>Oomycota</taxon>
        <taxon>Peronosporomycetes</taxon>
        <taxon>Pythiales</taxon>
        <taxon>Pythiaceae</taxon>
        <taxon>Globisporangium</taxon>
    </lineage>
</organism>
<dbReference type="InterPro" id="IPR011009">
    <property type="entry name" value="Kinase-like_dom_sf"/>
</dbReference>
<reference evidence="2" key="3">
    <citation type="submission" date="2015-02" db="UniProtKB">
        <authorList>
            <consortium name="EnsemblProtists"/>
        </authorList>
    </citation>
    <scope>IDENTIFICATION</scope>
    <source>
        <strain evidence="2">DAOM BR144</strain>
    </source>
</reference>
<evidence type="ECO:0000313" key="3">
    <source>
        <dbReference type="Proteomes" id="UP000019132"/>
    </source>
</evidence>
<dbReference type="EMBL" id="GL376595">
    <property type="status" value="NOT_ANNOTATED_CDS"/>
    <property type="molecule type" value="Genomic_DNA"/>
</dbReference>
<accession>K3X9K0</accession>
<dbReference type="Pfam" id="PF07714">
    <property type="entry name" value="PK_Tyr_Ser-Thr"/>
    <property type="match status" value="1"/>
</dbReference>
<dbReference type="Gene3D" id="1.10.510.10">
    <property type="entry name" value="Transferase(Phosphotransferase) domain 1"/>
    <property type="match status" value="1"/>
</dbReference>
<reference evidence="3" key="2">
    <citation type="submission" date="2010-04" db="EMBL/GenBank/DDBJ databases">
        <authorList>
            <person name="Buell R."/>
            <person name="Hamilton J."/>
            <person name="Hostetler J."/>
        </authorList>
    </citation>
    <scope>NUCLEOTIDE SEQUENCE [LARGE SCALE GENOMIC DNA]</scope>
    <source>
        <strain evidence="3">DAOM:BR144</strain>
    </source>
</reference>